<keyword evidence="1" id="KW-0732">Signal</keyword>
<feature type="chain" id="PRO_5039696023" description="Aspartate carbamoyltransferase" evidence="1">
    <location>
        <begin position="23"/>
        <end position="166"/>
    </location>
</feature>
<organism evidence="2 3">
    <name type="scientific">Saccharothrix ecbatanensis</name>
    <dbReference type="NCBI Taxonomy" id="1105145"/>
    <lineage>
        <taxon>Bacteria</taxon>
        <taxon>Bacillati</taxon>
        <taxon>Actinomycetota</taxon>
        <taxon>Actinomycetes</taxon>
        <taxon>Pseudonocardiales</taxon>
        <taxon>Pseudonocardiaceae</taxon>
        <taxon>Saccharothrix</taxon>
    </lineage>
</organism>
<feature type="signal peptide" evidence="1">
    <location>
        <begin position="1"/>
        <end position="22"/>
    </location>
</feature>
<dbReference type="AlphaFoldDB" id="A0A7W9M1L1"/>
<dbReference type="EMBL" id="JACHMO010000001">
    <property type="protein sequence ID" value="MBB5803952.1"/>
    <property type="molecule type" value="Genomic_DNA"/>
</dbReference>
<protein>
    <recommendedName>
        <fullName evidence="4">Aspartate carbamoyltransferase</fullName>
    </recommendedName>
</protein>
<reference evidence="2 3" key="1">
    <citation type="submission" date="2020-08" db="EMBL/GenBank/DDBJ databases">
        <title>Sequencing the genomes of 1000 actinobacteria strains.</title>
        <authorList>
            <person name="Klenk H.-P."/>
        </authorList>
    </citation>
    <scope>NUCLEOTIDE SEQUENCE [LARGE SCALE GENOMIC DNA]</scope>
    <source>
        <strain evidence="2 3">DSM 45486</strain>
    </source>
</reference>
<comment type="caution">
    <text evidence="2">The sequence shown here is derived from an EMBL/GenBank/DDBJ whole genome shotgun (WGS) entry which is preliminary data.</text>
</comment>
<proteinExistence type="predicted"/>
<gene>
    <name evidence="2" type="ORF">F4560_003720</name>
</gene>
<dbReference type="Proteomes" id="UP000552097">
    <property type="component" value="Unassembled WGS sequence"/>
</dbReference>
<dbReference type="RefSeq" id="WP_184921546.1">
    <property type="nucleotide sequence ID" value="NZ_JACHMO010000001.1"/>
</dbReference>
<accession>A0A7W9M1L1</accession>
<dbReference type="PROSITE" id="PS51257">
    <property type="entry name" value="PROKAR_LIPOPROTEIN"/>
    <property type="match status" value="1"/>
</dbReference>
<sequence length="166" mass="17387">MNVRRATVAAVAVLAALGTACSSPNQTPETAARQSEVAAKGSTVMPFDLDKTTHRFTPRPDGLLQEVVADEPADPTQINLVREHLTDEAKRFRGGDFADPASIHGADMPGLSALSAGASAITIDYLDLPAGASLTFRTADPALVEALHAWGEAQVADHGEHAEHGR</sequence>
<evidence type="ECO:0000256" key="1">
    <source>
        <dbReference type="SAM" id="SignalP"/>
    </source>
</evidence>
<name>A0A7W9M1L1_9PSEU</name>
<evidence type="ECO:0000313" key="3">
    <source>
        <dbReference type="Proteomes" id="UP000552097"/>
    </source>
</evidence>
<keyword evidence="3" id="KW-1185">Reference proteome</keyword>
<evidence type="ECO:0008006" key="4">
    <source>
        <dbReference type="Google" id="ProtNLM"/>
    </source>
</evidence>
<evidence type="ECO:0000313" key="2">
    <source>
        <dbReference type="EMBL" id="MBB5803952.1"/>
    </source>
</evidence>